<dbReference type="GO" id="GO:0019464">
    <property type="term" value="P:glycine decarboxylation via glycine cleavage system"/>
    <property type="evidence" value="ECO:0007669"/>
    <property type="project" value="UniProtKB-UniRule"/>
</dbReference>
<comment type="cofactor">
    <cofactor evidence="3">
        <name>(R)-lipoate</name>
        <dbReference type="ChEBI" id="CHEBI:83088"/>
    </cofactor>
    <text evidence="3">Binds 1 lipoyl cofactor covalently.</text>
</comment>
<evidence type="ECO:0000256" key="3">
    <source>
        <dbReference type="HAMAP-Rule" id="MF_00272"/>
    </source>
</evidence>
<dbReference type="CDD" id="cd06848">
    <property type="entry name" value="GCS_H"/>
    <property type="match status" value="1"/>
</dbReference>
<dbReference type="GO" id="GO:0005960">
    <property type="term" value="C:glycine cleavage complex"/>
    <property type="evidence" value="ECO:0007669"/>
    <property type="project" value="InterPro"/>
</dbReference>
<name>A0A1R4HDD2_9GAMM</name>
<dbReference type="InterPro" id="IPR017453">
    <property type="entry name" value="GCV_H_sub"/>
</dbReference>
<dbReference type="InterPro" id="IPR000089">
    <property type="entry name" value="Biotin_lipoyl"/>
</dbReference>
<comment type="subunit">
    <text evidence="3">The glycine cleavage system is composed of four proteins: P, T, L and H.</text>
</comment>
<gene>
    <name evidence="3 6" type="primary">gcvH</name>
    <name evidence="6" type="ORF">CRENPOLYSF2_3830009</name>
</gene>
<dbReference type="NCBIfam" id="NF002270">
    <property type="entry name" value="PRK01202.1"/>
    <property type="match status" value="1"/>
</dbReference>
<evidence type="ECO:0000256" key="1">
    <source>
        <dbReference type="ARBA" id="ARBA00009249"/>
    </source>
</evidence>
<dbReference type="AlphaFoldDB" id="A0A1R4HDD2"/>
<keyword evidence="2 3" id="KW-0450">Lipoyl</keyword>
<dbReference type="NCBIfam" id="TIGR00527">
    <property type="entry name" value="gcvH"/>
    <property type="match status" value="1"/>
</dbReference>
<dbReference type="Proteomes" id="UP000195442">
    <property type="component" value="Unassembled WGS sequence"/>
</dbReference>
<evidence type="ECO:0000313" key="6">
    <source>
        <dbReference type="EMBL" id="SJM94226.1"/>
    </source>
</evidence>
<dbReference type="EMBL" id="FUKJ01000316">
    <property type="protein sequence ID" value="SJM94226.1"/>
    <property type="molecule type" value="Genomic_DNA"/>
</dbReference>
<evidence type="ECO:0000256" key="4">
    <source>
        <dbReference type="PIRSR" id="PIRSR617453-50"/>
    </source>
</evidence>
<keyword evidence="7" id="KW-1185">Reference proteome</keyword>
<feature type="domain" description="Lipoyl-binding" evidence="5">
    <location>
        <begin position="53"/>
        <end position="134"/>
    </location>
</feature>
<evidence type="ECO:0000313" key="7">
    <source>
        <dbReference type="Proteomes" id="UP000195442"/>
    </source>
</evidence>
<proteinExistence type="inferred from homology"/>
<comment type="function">
    <text evidence="3">The glycine cleavage system catalyzes the degradation of glycine. The H protein shuttles the methylamine group of glycine from the P protein to the T protein.</text>
</comment>
<evidence type="ECO:0000259" key="5">
    <source>
        <dbReference type="PROSITE" id="PS50968"/>
    </source>
</evidence>
<dbReference type="HAMAP" id="MF_00272">
    <property type="entry name" value="GcvH"/>
    <property type="match status" value="1"/>
</dbReference>
<reference evidence="7" key="1">
    <citation type="submission" date="2017-02" db="EMBL/GenBank/DDBJ databases">
        <authorList>
            <person name="Daims H."/>
        </authorList>
    </citation>
    <scope>NUCLEOTIDE SEQUENCE [LARGE SCALE GENOMIC DNA]</scope>
</reference>
<feature type="modified residue" description="N6-lipoyllysine" evidence="3 4">
    <location>
        <position position="94"/>
    </location>
</feature>
<dbReference type="Gene3D" id="2.40.50.100">
    <property type="match status" value="1"/>
</dbReference>
<organism evidence="6 7">
    <name type="scientific">Crenothrix polyspora</name>
    <dbReference type="NCBI Taxonomy" id="360316"/>
    <lineage>
        <taxon>Bacteria</taxon>
        <taxon>Pseudomonadati</taxon>
        <taxon>Pseudomonadota</taxon>
        <taxon>Gammaproteobacteria</taxon>
        <taxon>Methylococcales</taxon>
        <taxon>Crenotrichaceae</taxon>
        <taxon>Crenothrix</taxon>
    </lineage>
</organism>
<accession>A0A1R4HDD2</accession>
<dbReference type="InterPro" id="IPR003016">
    <property type="entry name" value="2-oxoA_DH_lipoyl-BS"/>
</dbReference>
<sequence length="156" mass="17460">MPVIGQMNTKNAQAKQISQKLNAHRRESDMIDLPKNLKYATSHEWAKLEDDNVVRVGITDFAQQQLGDLVYIKLPVVGDVFKAQQHCAVVESVKSASDLYSPVSGKIVAVNDSLIDDAYLVNDEPYQAWLFCIKTETPAELDNLMDADAYQTMIDQ</sequence>
<protein>
    <recommendedName>
        <fullName evidence="3">Glycine cleavage system H protein</fullName>
    </recommendedName>
</protein>
<dbReference type="PROSITE" id="PS50968">
    <property type="entry name" value="BIOTINYL_LIPOYL"/>
    <property type="match status" value="1"/>
</dbReference>
<dbReference type="Pfam" id="PF01597">
    <property type="entry name" value="GCV_H"/>
    <property type="match status" value="1"/>
</dbReference>
<dbReference type="SUPFAM" id="SSF51230">
    <property type="entry name" value="Single hybrid motif"/>
    <property type="match status" value="1"/>
</dbReference>
<dbReference type="PROSITE" id="PS00189">
    <property type="entry name" value="LIPOYL"/>
    <property type="match status" value="1"/>
</dbReference>
<dbReference type="InterPro" id="IPR011053">
    <property type="entry name" value="Single_hybrid_motif"/>
</dbReference>
<dbReference type="PANTHER" id="PTHR11715:SF3">
    <property type="entry name" value="GLYCINE CLEAVAGE SYSTEM H PROTEIN-RELATED"/>
    <property type="match status" value="1"/>
</dbReference>
<dbReference type="InterPro" id="IPR033753">
    <property type="entry name" value="GCV_H/Fam206"/>
</dbReference>
<dbReference type="GO" id="GO:0005829">
    <property type="term" value="C:cytosol"/>
    <property type="evidence" value="ECO:0007669"/>
    <property type="project" value="TreeGrafter"/>
</dbReference>
<comment type="similarity">
    <text evidence="1 3">Belongs to the GcvH family.</text>
</comment>
<dbReference type="PANTHER" id="PTHR11715">
    <property type="entry name" value="GLYCINE CLEAVAGE SYSTEM H PROTEIN"/>
    <property type="match status" value="1"/>
</dbReference>
<dbReference type="GO" id="GO:0009249">
    <property type="term" value="P:protein lipoylation"/>
    <property type="evidence" value="ECO:0007669"/>
    <property type="project" value="TreeGrafter"/>
</dbReference>
<dbReference type="InterPro" id="IPR002930">
    <property type="entry name" value="GCV_H"/>
</dbReference>
<evidence type="ECO:0000256" key="2">
    <source>
        <dbReference type="ARBA" id="ARBA00022823"/>
    </source>
</evidence>